<sequence length="44" mass="4909">METKPAEQQAIVDIGCENLGISVKTEDGTLTMYHATQKMRRVLT</sequence>
<dbReference type="EMBL" id="AE016827">
    <property type="protein sequence ID" value="AAU38748.1"/>
    <property type="molecule type" value="Genomic_DNA"/>
</dbReference>
<dbReference type="AlphaFoldDB" id="Q65QL2"/>
<proteinExistence type="predicted"/>
<dbReference type="HOGENOM" id="CLU_3218331_0_0_6"/>
<keyword evidence="2" id="KW-1185">Reference proteome</keyword>
<organism evidence="1 2">
    <name type="scientific">Mannheimia succiniciproducens (strain KCTC 0769BP / MBEL55E)</name>
    <dbReference type="NCBI Taxonomy" id="221988"/>
    <lineage>
        <taxon>Bacteria</taxon>
        <taxon>Pseudomonadati</taxon>
        <taxon>Pseudomonadota</taxon>
        <taxon>Gammaproteobacteria</taxon>
        <taxon>Pasteurellales</taxon>
        <taxon>Pasteurellaceae</taxon>
        <taxon>Basfia</taxon>
    </lineage>
</organism>
<name>Q65QL2_MANSM</name>
<protein>
    <submittedName>
        <fullName evidence="1">Uncharacterized protein</fullName>
    </submittedName>
</protein>
<dbReference type="KEGG" id="msu:MS2141"/>
<evidence type="ECO:0000313" key="1">
    <source>
        <dbReference type="EMBL" id="AAU38748.1"/>
    </source>
</evidence>
<gene>
    <name evidence="1" type="ordered locus">MS2141</name>
</gene>
<dbReference type="STRING" id="221988.MS2141"/>
<reference evidence="1 2" key="1">
    <citation type="journal article" date="2004" name="Nat. Biotechnol.">
        <title>The genome sequence of the capnophilic rumen bacterium Mannheimia succiniciproducens.</title>
        <authorList>
            <person name="Hong S.H."/>
            <person name="Kim J.S."/>
            <person name="Lee S.Y."/>
            <person name="In Y.H."/>
            <person name="Choi S.S."/>
            <person name="Rih J.-K."/>
            <person name="Kim C.H."/>
            <person name="Jeong H."/>
            <person name="Hur C.G."/>
            <person name="Kim J.J."/>
        </authorList>
    </citation>
    <scope>NUCLEOTIDE SEQUENCE [LARGE SCALE GENOMIC DNA]</scope>
    <source>
        <strain evidence="2">KCTC 0769BP / MBEL55E</strain>
    </source>
</reference>
<dbReference type="RefSeq" id="WP_011201295.1">
    <property type="nucleotide sequence ID" value="NC_006300.1"/>
</dbReference>
<evidence type="ECO:0000313" key="2">
    <source>
        <dbReference type="Proteomes" id="UP000000607"/>
    </source>
</evidence>
<dbReference type="Proteomes" id="UP000000607">
    <property type="component" value="Chromosome"/>
</dbReference>
<accession>Q65QL2</accession>